<proteinExistence type="predicted"/>
<dbReference type="KEGG" id="wvi:Weevi_0238"/>
<evidence type="ECO:0000313" key="1">
    <source>
        <dbReference type="EMBL" id="ADX66960.1"/>
    </source>
</evidence>
<reference evidence="1 2" key="1">
    <citation type="journal article" date="2011" name="Stand. Genomic Sci.">
        <title>Complete genome sequence of Weeksella virosa type strain (9751).</title>
        <authorList>
            <person name="Lang E."/>
            <person name="Teshima H."/>
            <person name="Lucas S."/>
            <person name="Lapidus A."/>
            <person name="Hammon N."/>
            <person name="Deshpande S."/>
            <person name="Nolan M."/>
            <person name="Cheng J.F."/>
            <person name="Pitluck S."/>
            <person name="Liolios K."/>
            <person name="Pagani I."/>
            <person name="Mikhailova N."/>
            <person name="Ivanova N."/>
            <person name="Mavromatis K."/>
            <person name="Pati A."/>
            <person name="Tapia R."/>
            <person name="Han C."/>
            <person name="Goodwin L."/>
            <person name="Chen A."/>
            <person name="Palaniappan K."/>
            <person name="Land M."/>
            <person name="Hauser L."/>
            <person name="Chang Y.J."/>
            <person name="Jeffries C.D."/>
            <person name="Brambilla E.M."/>
            <person name="Kopitz M."/>
            <person name="Rohde M."/>
            <person name="Goker M."/>
            <person name="Tindall B.J."/>
            <person name="Detter J.C."/>
            <person name="Woyke T."/>
            <person name="Bristow J."/>
            <person name="Eisen J.A."/>
            <person name="Markowitz V."/>
            <person name="Hugenholtz P."/>
            <person name="Klenk H.P."/>
            <person name="Kyrpides N.C."/>
        </authorList>
    </citation>
    <scope>NUCLEOTIDE SEQUENCE [LARGE SCALE GENOMIC DNA]</scope>
    <source>
        <strain evidence="2">ATCC 43766 / DSM 16922 / JCM 21250 / NBRC 16016 / NCTC 11634 / CL345/78</strain>
    </source>
</reference>
<dbReference type="AlphaFoldDB" id="F0NXQ3"/>
<dbReference type="HOGENOM" id="CLU_2385358_0_0_10"/>
<dbReference type="Proteomes" id="UP000008641">
    <property type="component" value="Chromosome"/>
</dbReference>
<organism evidence="1 2">
    <name type="scientific">Weeksella virosa (strain ATCC 43766 / DSM 16922 / JCM 21250 / CCUG 30538 / CDC 9751 / IAM 14551 / NBRC 16016 / NCTC 11634 / CL345/78)</name>
    <dbReference type="NCBI Taxonomy" id="865938"/>
    <lineage>
        <taxon>Bacteria</taxon>
        <taxon>Pseudomonadati</taxon>
        <taxon>Bacteroidota</taxon>
        <taxon>Flavobacteriia</taxon>
        <taxon>Flavobacteriales</taxon>
        <taxon>Weeksellaceae</taxon>
        <taxon>Weeksella</taxon>
    </lineage>
</organism>
<gene>
    <name evidence="1" type="ordered locus">Weevi_0238</name>
</gene>
<evidence type="ECO:0000313" key="2">
    <source>
        <dbReference type="Proteomes" id="UP000008641"/>
    </source>
</evidence>
<accession>F0NXQ3</accession>
<protein>
    <submittedName>
        <fullName evidence="1">Uncharacterized protein</fullName>
    </submittedName>
</protein>
<dbReference type="EMBL" id="CP002455">
    <property type="protein sequence ID" value="ADX66960.1"/>
    <property type="molecule type" value="Genomic_DNA"/>
</dbReference>
<sequence length="94" mass="10863">MKCCDKIEFLGCFSACEPINTGLIADSSGVWRIEIDYMGITKYVSIDLKENQQIIINEKLNEDYLHTIRIINPKKQLLQNKCFSFKTIKTLCLN</sequence>
<keyword evidence="2" id="KW-1185">Reference proteome</keyword>
<reference evidence="2" key="2">
    <citation type="journal article" date="2011" name="Stand. Genomic Sci.">
        <title>Complete genome sequence of Weeksella virosa type strain (9751T).</title>
        <authorList>
            <person name="Lang E."/>
            <person name="Teshima H."/>
            <person name="Lucas S."/>
            <person name="Lapidus A."/>
            <person name="Hammon N."/>
            <person name="Deshpande S."/>
            <person name="Nolan M."/>
            <person name="Cheng J."/>
            <person name="Pitluck S."/>
            <person name="Liolios K."/>
            <person name="Pagani I."/>
            <person name="Mikhailova N."/>
            <person name="Ivanova N."/>
            <person name="Mavromatis K."/>
            <person name="Pati A."/>
            <person name="Tapia R."/>
            <person name="Han C."/>
            <person name="Goodwin L."/>
            <person name="Chen A."/>
            <person name="Palaniappan K."/>
            <person name="Land M."/>
            <person name="Hauser L."/>
            <person name="Chang Y."/>
            <person name="Jeffries C."/>
            <person name="Brambilla E."/>
            <person name="Kopitz M."/>
            <person name="Rohde M."/>
            <person name="Goker M."/>
            <person name="Tindall B."/>
            <person name="Detter J."/>
            <person name="Woyke T."/>
            <person name="Bristow J."/>
            <person name="Eisen J."/>
            <person name="Markowitz V."/>
            <person name="Hugenholtz P."/>
            <person name="Klenk H."/>
            <person name="Kyrpides N."/>
        </authorList>
    </citation>
    <scope>NUCLEOTIDE SEQUENCE [LARGE SCALE GENOMIC DNA]</scope>
    <source>
        <strain evidence="2">ATCC 43766 / DSM 16922 / JCM 21250 / NBRC 16016 / NCTC 11634 / CL345/78</strain>
    </source>
</reference>
<name>F0NXQ3_WEEVC</name>
<dbReference type="RefSeq" id="WP_013597352.1">
    <property type="nucleotide sequence ID" value="NC_015144.1"/>
</dbReference>
<dbReference type="STRING" id="865938.Weevi_0238"/>